<feature type="compositionally biased region" description="Basic and acidic residues" evidence="1">
    <location>
        <begin position="193"/>
        <end position="220"/>
    </location>
</feature>
<sequence>MASDVDQDTGDHQCILKLFVKSTDHTSEDKSDSKVKALYESLIEKREYFTKHIGTALAKDGITLTNSHIKCNENSFIQFHWFLDKGLDRRKLNLFITNGQFEKILTSYIDGLDIQSNISGSEGQKMNLDVSIQCDNSEKSKKITASSNSPTETDIQKVLTEQLSPVKVQSEIQVQKAQAVRDASWDAESSCENLEKEHTRNELKKETTVSETKFDSKMSNEQDLQRKNVRVYLDIKSKNVYSVEMEFPNKKRSLLKNKDTCTNIWQIDCSVSKNVHDSFIFHIEVSYNNNRLFTPFFRKQLFASFSDYSKSPYIFVGLTTSGKSLEIDAMCDFSVDIINDATFNLRNALLQMEAMANQQNADIQTQSIQHNHDNSGSVLCIDKFLSNKNEKSLGESVLKKMEISAKSLMAFCYFLFVIKAENMNLKDLSAILDTRKANVIVDACKRTKKDEIPQNCIVPILTIVKNICKLANRTESSALFVIDVVHKLANLRFLSKLIDEYQPLYLPTKQFKWEDMLHRMYAENLPLLIKIVQNLQREMLIEFLLVLYQKGIKNNDNIHYFEHILDCRNCAAVGRFGQSQELHHVLSIWESTAKVHVIRSKKFVTECEQAILKSISDVSNVKRDNLDLLFKVLVDNILFLSQTMQCNLIENLSELKTTETAKYFELLIQLLNSDKIPVSGEEHFHLIEQWFRRSGLHRKPESKNERNSSKLVSQAYLRLSQVLQTKYVRKHKNINGFLENAVFDVIKEFKFKAFAKVLHEDVNPDVRDIFVVHIRKLLQDRCFESDANAIILDICENDILNIVCTFPDIAIKDSDGDITDIVTSGDEDSDDADVEMPDNAARQPNPWFSVVDKETYANQCQTTENPTRHARSNEWSPVSYAEMRAFIGLVLAMGIVKKTSIESYWEASGISETPNFRDVMSRNRFQAILRYLHCSDNTTAVPRGQPGYDPLHKINPVVEFFNEVFELNYRLSQNIVVDERIVGFKGRHVLKQYISNKKAHRWGAKLFVLAESRTGYTHQINVYKGKRNTERHPNGQGYKSVMDLVRPHFGKNHHVTMDNWFSSPKLMNDLRNRGTYATGTVITRRKGLPASFKTARLPKGSVVVKSTRDLNMAILYVDLRNVTFLTTSENERTVRKVNSKGRVVSAPSVVHKYNQTMGGVDLGDQLLLKFEPQFKGVKLWRKILFNLLTTATVNAYICYRNYFLVQRKLDHVKFQNAVVRGLIGDFRGGNRRRGRRPDNIPIANAIRIHFLDVIPDGKRRKCVKCSGYNKYRKSRISTWCSVCGVGLCVGRCFREFHSYGQEE</sequence>
<evidence type="ECO:0000313" key="3">
    <source>
        <dbReference type="EMBL" id="CAG2210332.1"/>
    </source>
</evidence>
<comment type="caution">
    <text evidence="3">The sequence shown here is derived from an EMBL/GenBank/DDBJ whole genome shotgun (WGS) entry which is preliminary data.</text>
</comment>
<dbReference type="PANTHER" id="PTHR46599">
    <property type="entry name" value="PIGGYBAC TRANSPOSABLE ELEMENT-DERIVED PROTEIN 4"/>
    <property type="match status" value="1"/>
</dbReference>
<dbReference type="Pfam" id="PF13843">
    <property type="entry name" value="DDE_Tnp_1_7"/>
    <property type="match status" value="1"/>
</dbReference>
<gene>
    <name evidence="3" type="ORF">MEDL_24419</name>
</gene>
<dbReference type="InterPro" id="IPR029526">
    <property type="entry name" value="PGBD"/>
</dbReference>
<evidence type="ECO:0000256" key="1">
    <source>
        <dbReference type="SAM" id="MobiDB-lite"/>
    </source>
</evidence>
<dbReference type="PANTHER" id="PTHR46599:SF3">
    <property type="entry name" value="PIGGYBAC TRANSPOSABLE ELEMENT-DERIVED PROTEIN 4"/>
    <property type="match status" value="1"/>
</dbReference>
<feature type="region of interest" description="Disordered" evidence="1">
    <location>
        <begin position="190"/>
        <end position="220"/>
    </location>
</feature>
<protein>
    <recommendedName>
        <fullName evidence="2">PiggyBac transposable element-derived protein domain-containing protein</fullName>
    </recommendedName>
</protein>
<evidence type="ECO:0000259" key="2">
    <source>
        <dbReference type="Pfam" id="PF13843"/>
    </source>
</evidence>
<dbReference type="EMBL" id="CAJPWZ010001229">
    <property type="protein sequence ID" value="CAG2210332.1"/>
    <property type="molecule type" value="Genomic_DNA"/>
</dbReference>
<name>A0A8S3RNY0_MYTED</name>
<reference evidence="3" key="1">
    <citation type="submission" date="2021-03" db="EMBL/GenBank/DDBJ databases">
        <authorList>
            <person name="Bekaert M."/>
        </authorList>
    </citation>
    <scope>NUCLEOTIDE SEQUENCE</scope>
</reference>
<keyword evidence="4" id="KW-1185">Reference proteome</keyword>
<organism evidence="3 4">
    <name type="scientific">Mytilus edulis</name>
    <name type="common">Blue mussel</name>
    <dbReference type="NCBI Taxonomy" id="6550"/>
    <lineage>
        <taxon>Eukaryota</taxon>
        <taxon>Metazoa</taxon>
        <taxon>Spiralia</taxon>
        <taxon>Lophotrochozoa</taxon>
        <taxon>Mollusca</taxon>
        <taxon>Bivalvia</taxon>
        <taxon>Autobranchia</taxon>
        <taxon>Pteriomorphia</taxon>
        <taxon>Mytilida</taxon>
        <taxon>Mytiloidea</taxon>
        <taxon>Mytilidae</taxon>
        <taxon>Mytilinae</taxon>
        <taxon>Mytilus</taxon>
    </lineage>
</organism>
<accession>A0A8S3RNY0</accession>
<feature type="region of interest" description="Disordered" evidence="1">
    <location>
        <begin position="823"/>
        <end position="843"/>
    </location>
</feature>
<dbReference type="Proteomes" id="UP000683360">
    <property type="component" value="Unassembled WGS sequence"/>
</dbReference>
<feature type="domain" description="PiggyBac transposable element-derived protein" evidence="2">
    <location>
        <begin position="868"/>
        <end position="1196"/>
    </location>
</feature>
<proteinExistence type="predicted"/>
<feature type="compositionally biased region" description="Acidic residues" evidence="1">
    <location>
        <begin position="825"/>
        <end position="836"/>
    </location>
</feature>
<evidence type="ECO:0000313" key="4">
    <source>
        <dbReference type="Proteomes" id="UP000683360"/>
    </source>
</evidence>
<dbReference type="OrthoDB" id="9985837at2759"/>